<sequence>MHASIQPAYRWSHDCIFSGKSQQNTLLVEWRGAAQPGVERRKSHKLVARDIELYIWLEPHVSLAGMHGCRLAESGDRGLLFQLGAIRSGQSKYIALEFHLESLPAGRHEMLWLQWRYRQRPGERRRELPVQKLTLEYSRHTEYIDKVSSFYVEKHVEMLKVEETIAEALSLYADGQQTLAREKLRRHADNLLLMAVRSEDPVLLREAEALYMQSERESGGMEGGINLSNVSTDATEGSRLNFNIL</sequence>
<gene>
    <name evidence="1" type="ORF">J2Z22_002692</name>
</gene>
<reference evidence="1 2" key="1">
    <citation type="submission" date="2023-07" db="EMBL/GenBank/DDBJ databases">
        <title>Genomic Encyclopedia of Type Strains, Phase IV (KMG-IV): sequencing the most valuable type-strain genomes for metagenomic binning, comparative biology and taxonomic classification.</title>
        <authorList>
            <person name="Goeker M."/>
        </authorList>
    </citation>
    <scope>NUCLEOTIDE SEQUENCE [LARGE SCALE GENOMIC DNA]</scope>
    <source>
        <strain evidence="1 2">T98</strain>
    </source>
</reference>
<keyword evidence="2" id="KW-1185">Reference proteome</keyword>
<name>A0ABU3H9L6_9BACL</name>
<protein>
    <submittedName>
        <fullName evidence="1">Uncharacterized protein</fullName>
    </submittedName>
</protein>
<comment type="caution">
    <text evidence="1">The sequence shown here is derived from an EMBL/GenBank/DDBJ whole genome shotgun (WGS) entry which is preliminary data.</text>
</comment>
<dbReference type="Proteomes" id="UP001248709">
    <property type="component" value="Unassembled WGS sequence"/>
</dbReference>
<evidence type="ECO:0000313" key="1">
    <source>
        <dbReference type="EMBL" id="MDT3427156.1"/>
    </source>
</evidence>
<evidence type="ECO:0000313" key="2">
    <source>
        <dbReference type="Proteomes" id="UP001248709"/>
    </source>
</evidence>
<dbReference type="EMBL" id="JAUSUY010000010">
    <property type="protein sequence ID" value="MDT3427156.1"/>
    <property type="molecule type" value="Genomic_DNA"/>
</dbReference>
<proteinExistence type="predicted"/>
<dbReference type="RefSeq" id="WP_025701236.1">
    <property type="nucleotide sequence ID" value="NZ_JAUSUY010000010.1"/>
</dbReference>
<accession>A0ABU3H9L6</accession>
<organism evidence="1 2">
    <name type="scientific">Paenibacillus forsythiae</name>
    <dbReference type="NCBI Taxonomy" id="365616"/>
    <lineage>
        <taxon>Bacteria</taxon>
        <taxon>Bacillati</taxon>
        <taxon>Bacillota</taxon>
        <taxon>Bacilli</taxon>
        <taxon>Bacillales</taxon>
        <taxon>Paenibacillaceae</taxon>
        <taxon>Paenibacillus</taxon>
    </lineage>
</organism>